<evidence type="ECO:0000313" key="2">
    <source>
        <dbReference type="EMBL" id="EFI33383.1"/>
    </source>
</evidence>
<keyword evidence="1" id="KW-0472">Membrane</keyword>
<sequence length="152" mass="16826">MNKQSGFTLVELIATITLLGIVSVIGGMFLVQIVQSYQWAGDNYHLAQKTQVVMTRVSNELQTAGSFGYNCRRDDELEYTTHNGDDVTISRDNSNLDYQTNNSSYTLVDGVSDFQVEYLSNGVCRITLEISGANDALQEFSFAVAPTYLSEP</sequence>
<dbReference type="OrthoDB" id="5472178at2"/>
<dbReference type="PROSITE" id="PS00409">
    <property type="entry name" value="PROKAR_NTER_METHYL"/>
    <property type="match status" value="1"/>
</dbReference>
<name>D6SRR7_9BACT</name>
<keyword evidence="1" id="KW-0812">Transmembrane</keyword>
<comment type="caution">
    <text evidence="2">The sequence shown here is derived from an EMBL/GenBank/DDBJ whole genome shotgun (WGS) entry which is preliminary data.</text>
</comment>
<accession>D6SRR7</accession>
<evidence type="ECO:0000256" key="1">
    <source>
        <dbReference type="SAM" id="Phobius"/>
    </source>
</evidence>
<feature type="transmembrane region" description="Helical" evidence="1">
    <location>
        <begin position="12"/>
        <end position="31"/>
    </location>
</feature>
<dbReference type="EMBL" id="ACJN02000003">
    <property type="protein sequence ID" value="EFI33383.1"/>
    <property type="molecule type" value="Genomic_DNA"/>
</dbReference>
<protein>
    <recommendedName>
        <fullName evidence="4">Prepilin-type N-terminal cleavage/methylation domain-containing protein</fullName>
    </recommendedName>
</protein>
<dbReference type="RefSeq" id="WP_008870741.1">
    <property type="nucleotide sequence ID" value="NZ_ACJN02000003.1"/>
</dbReference>
<keyword evidence="3" id="KW-1185">Reference proteome</keyword>
<evidence type="ECO:0008006" key="4">
    <source>
        <dbReference type="Google" id="ProtNLM"/>
    </source>
</evidence>
<dbReference type="Pfam" id="PF07963">
    <property type="entry name" value="N_methyl"/>
    <property type="match status" value="1"/>
</dbReference>
<dbReference type="AlphaFoldDB" id="D6SRR7"/>
<evidence type="ECO:0000313" key="3">
    <source>
        <dbReference type="Proteomes" id="UP000005496"/>
    </source>
</evidence>
<organism evidence="2 3">
    <name type="scientific">Desulfonatronospira thiodismutans ASO3-1</name>
    <dbReference type="NCBI Taxonomy" id="555779"/>
    <lineage>
        <taxon>Bacteria</taxon>
        <taxon>Pseudomonadati</taxon>
        <taxon>Thermodesulfobacteriota</taxon>
        <taxon>Desulfovibrionia</taxon>
        <taxon>Desulfovibrionales</taxon>
        <taxon>Desulfonatronovibrionaceae</taxon>
        <taxon>Desulfonatronospira</taxon>
    </lineage>
</organism>
<gene>
    <name evidence="2" type="ORF">Dthio_PD0714</name>
</gene>
<dbReference type="NCBIfam" id="TIGR02532">
    <property type="entry name" value="IV_pilin_GFxxxE"/>
    <property type="match status" value="1"/>
</dbReference>
<dbReference type="eggNOG" id="ENOG502ZD3S">
    <property type="taxonomic scope" value="Bacteria"/>
</dbReference>
<dbReference type="InterPro" id="IPR012902">
    <property type="entry name" value="N_methyl_site"/>
</dbReference>
<reference evidence="2" key="1">
    <citation type="submission" date="2010-05" db="EMBL/GenBank/DDBJ databases">
        <title>The draft genome of Desulfonatronospira thiodismutans ASO3-1.</title>
        <authorList>
            <consortium name="US DOE Joint Genome Institute (JGI-PGF)"/>
            <person name="Lucas S."/>
            <person name="Copeland A."/>
            <person name="Lapidus A."/>
            <person name="Cheng J.-F."/>
            <person name="Bruce D."/>
            <person name="Goodwin L."/>
            <person name="Pitluck S."/>
            <person name="Chertkov O."/>
            <person name="Brettin T."/>
            <person name="Detter J.C."/>
            <person name="Han C."/>
            <person name="Land M.L."/>
            <person name="Hauser L."/>
            <person name="Kyrpides N."/>
            <person name="Mikhailova N."/>
            <person name="Muyzer G."/>
            <person name="Woyke T."/>
        </authorList>
    </citation>
    <scope>NUCLEOTIDE SEQUENCE [LARGE SCALE GENOMIC DNA]</scope>
    <source>
        <strain evidence="2">ASO3-1</strain>
    </source>
</reference>
<dbReference type="SUPFAM" id="SSF54523">
    <property type="entry name" value="Pili subunits"/>
    <property type="match status" value="1"/>
</dbReference>
<proteinExistence type="predicted"/>
<dbReference type="Proteomes" id="UP000005496">
    <property type="component" value="Unassembled WGS sequence"/>
</dbReference>
<keyword evidence="1" id="KW-1133">Transmembrane helix</keyword>
<dbReference type="InterPro" id="IPR045584">
    <property type="entry name" value="Pilin-like"/>
</dbReference>